<evidence type="ECO:0000313" key="4">
    <source>
        <dbReference type="EMBL" id="MBB5071287.1"/>
    </source>
</evidence>
<feature type="region of interest" description="Disordered" evidence="1">
    <location>
        <begin position="750"/>
        <end position="774"/>
    </location>
</feature>
<evidence type="ECO:0000313" key="5">
    <source>
        <dbReference type="Proteomes" id="UP000580474"/>
    </source>
</evidence>
<keyword evidence="5" id="KW-1185">Reference proteome</keyword>
<evidence type="ECO:0000256" key="1">
    <source>
        <dbReference type="SAM" id="MobiDB-lite"/>
    </source>
</evidence>
<dbReference type="Gene3D" id="1.25.40.10">
    <property type="entry name" value="Tetratricopeptide repeat domain"/>
    <property type="match status" value="1"/>
</dbReference>
<feature type="compositionally biased region" description="Pro residues" evidence="1">
    <location>
        <begin position="758"/>
        <end position="773"/>
    </location>
</feature>
<keyword evidence="2" id="KW-1133">Transmembrane helix</keyword>
<feature type="transmembrane region" description="Helical" evidence="2">
    <location>
        <begin position="806"/>
        <end position="827"/>
    </location>
</feature>
<dbReference type="GO" id="GO:0043531">
    <property type="term" value="F:ADP binding"/>
    <property type="evidence" value="ECO:0007669"/>
    <property type="project" value="InterPro"/>
</dbReference>
<sequence length="891" mass="96459">MDRADADGEDATEPDGDGGKPDKDGREPPEQEPMSSLFSLNSVRDSDIRGDLFQIGQWTGNLHPLPSTEPPAELTAAVPRRPSLLLGRDRELESVLTTSNPVCAVVGMGGAGKTTLALEAAYRLREQGGYAGGVLFLDCRGYPRSDPRDREVPMAFEQVTSTLLHWLGVHDAPRADAATKRLQQRYEEFAERGLPLLLMLDNLGTTFDPEPLLPAPRAHRTLITTRAADAVRDAALVRLPELSSAAAVELLRAELERAAPDDPRARDSEGLHEVAEVCGRLPLTLSVIAAMLSRSPKELSAVAAQLAASQRLTVLDSVRSAFELSIRTLRESPAEIDREAAALFQRMGCLPGSEFTERSAAALLDEPDAARAWALLDRLCTAHLLAPSGHADQVRFLDLAGEYASKLFAELPSGADAQDGSTPSQLDVLVRLAESAASATRADMSTVDYPEDPQAAAQALQRLIAEQDALGMLTARAADMAEPEPESEARGRLLTASRTIAISLVVLYERTGRGRESLAASRLLLRVTRALDDRRGELDAFLAMCRGLLAVDARPEAARCLHEASKLTRQLDGYPTEFMRTFAELACEVGELAAGAEEFTGLLDRYRKSGDVEGRLAALHGLGRVAFLRDDLPEAVRRHEQARDLAQRHACAPHAERALGELGECHARLGDTERAARCHEDAKRSAEQRGFPHGAAVAAHHLGDLHRDQGEDAEALERYAEAERGYREAGDVARADRLVELIRAMRTGPERPTLAADPPLPVEPPPIASPPRRNPSTVARSMFDVLVVLGVLTAAQVWSAREGTPAVPWTWWTLAVLLLATAGARRYAYRFTTIGLSHWWWALDVLAYGAVLGYFAGIALDAGQVNAVVGIAVVLLSAGATTYVRGRLRPR</sequence>
<dbReference type="InterPro" id="IPR011990">
    <property type="entry name" value="TPR-like_helical_dom_sf"/>
</dbReference>
<feature type="region of interest" description="Disordered" evidence="1">
    <location>
        <begin position="1"/>
        <end position="40"/>
    </location>
</feature>
<dbReference type="Proteomes" id="UP000580474">
    <property type="component" value="Unassembled WGS sequence"/>
</dbReference>
<dbReference type="InterPro" id="IPR003593">
    <property type="entry name" value="AAA+_ATPase"/>
</dbReference>
<dbReference type="PRINTS" id="PR00364">
    <property type="entry name" value="DISEASERSIST"/>
</dbReference>
<dbReference type="SMART" id="SM00382">
    <property type="entry name" value="AAA"/>
    <property type="match status" value="1"/>
</dbReference>
<keyword evidence="2" id="KW-0812">Transmembrane</keyword>
<dbReference type="Gene3D" id="3.40.50.300">
    <property type="entry name" value="P-loop containing nucleotide triphosphate hydrolases"/>
    <property type="match status" value="1"/>
</dbReference>
<dbReference type="EMBL" id="JACHIV010000001">
    <property type="protein sequence ID" value="MBB5071287.1"/>
    <property type="molecule type" value="Genomic_DNA"/>
</dbReference>
<proteinExistence type="predicted"/>
<feature type="compositionally biased region" description="Acidic residues" evidence="1">
    <location>
        <begin position="7"/>
        <end position="16"/>
    </location>
</feature>
<dbReference type="PANTHER" id="PTHR47691:SF3">
    <property type="entry name" value="HTH-TYPE TRANSCRIPTIONAL REGULATOR RV0890C-RELATED"/>
    <property type="match status" value="1"/>
</dbReference>
<evidence type="ECO:0000259" key="3">
    <source>
        <dbReference type="SMART" id="SM00382"/>
    </source>
</evidence>
<reference evidence="4 5" key="1">
    <citation type="submission" date="2020-08" db="EMBL/GenBank/DDBJ databases">
        <title>Sequencing the genomes of 1000 actinobacteria strains.</title>
        <authorList>
            <person name="Klenk H.-P."/>
        </authorList>
    </citation>
    <scope>NUCLEOTIDE SEQUENCE [LARGE SCALE GENOMIC DNA]</scope>
    <source>
        <strain evidence="4 5">DSM 45582</strain>
    </source>
</reference>
<accession>A0A840NSW3</accession>
<evidence type="ECO:0000256" key="2">
    <source>
        <dbReference type="SAM" id="Phobius"/>
    </source>
</evidence>
<dbReference type="AlphaFoldDB" id="A0A840NSW3"/>
<feature type="domain" description="AAA+ ATPase" evidence="3">
    <location>
        <begin position="99"/>
        <end position="319"/>
    </location>
</feature>
<dbReference type="InterPro" id="IPR027417">
    <property type="entry name" value="P-loop_NTPase"/>
</dbReference>
<organism evidence="4 5">
    <name type="scientific">Saccharopolyspora gloriosae</name>
    <dbReference type="NCBI Taxonomy" id="455344"/>
    <lineage>
        <taxon>Bacteria</taxon>
        <taxon>Bacillati</taxon>
        <taxon>Actinomycetota</taxon>
        <taxon>Actinomycetes</taxon>
        <taxon>Pseudonocardiales</taxon>
        <taxon>Pseudonocardiaceae</taxon>
        <taxon>Saccharopolyspora</taxon>
    </lineage>
</organism>
<gene>
    <name evidence="4" type="ORF">BJ969_004375</name>
</gene>
<dbReference type="RefSeq" id="WP_184481515.1">
    <property type="nucleotide sequence ID" value="NZ_JACHIV010000001.1"/>
</dbReference>
<dbReference type="Pfam" id="PF13424">
    <property type="entry name" value="TPR_12"/>
    <property type="match status" value="1"/>
</dbReference>
<feature type="transmembrane region" description="Helical" evidence="2">
    <location>
        <begin position="865"/>
        <end position="884"/>
    </location>
</feature>
<dbReference type="SUPFAM" id="SSF48452">
    <property type="entry name" value="TPR-like"/>
    <property type="match status" value="1"/>
</dbReference>
<keyword evidence="2" id="KW-0472">Membrane</keyword>
<name>A0A840NSW3_9PSEU</name>
<protein>
    <submittedName>
        <fullName evidence="4">Tetratricopeptide (TPR) repeat protein</fullName>
    </submittedName>
</protein>
<feature type="compositionally biased region" description="Basic and acidic residues" evidence="1">
    <location>
        <begin position="17"/>
        <end position="29"/>
    </location>
</feature>
<comment type="caution">
    <text evidence="4">The sequence shown here is derived from an EMBL/GenBank/DDBJ whole genome shotgun (WGS) entry which is preliminary data.</text>
</comment>
<dbReference type="SUPFAM" id="SSF52540">
    <property type="entry name" value="P-loop containing nucleoside triphosphate hydrolases"/>
    <property type="match status" value="1"/>
</dbReference>
<feature type="transmembrane region" description="Helical" evidence="2">
    <location>
        <begin position="839"/>
        <end position="859"/>
    </location>
</feature>
<dbReference type="PANTHER" id="PTHR47691">
    <property type="entry name" value="REGULATOR-RELATED"/>
    <property type="match status" value="1"/>
</dbReference>